<keyword evidence="1" id="KW-0812">Transmembrane</keyword>
<name>A0A1Y3F0M8_9BILA</name>
<evidence type="ECO:0000313" key="3">
    <source>
        <dbReference type="Proteomes" id="UP000243006"/>
    </source>
</evidence>
<accession>A0A1Y3F0M8</accession>
<keyword evidence="1" id="KW-0472">Membrane</keyword>
<evidence type="ECO:0000313" key="2">
    <source>
        <dbReference type="EMBL" id="OUC49577.1"/>
    </source>
</evidence>
<evidence type="ECO:0000256" key="1">
    <source>
        <dbReference type="SAM" id="Phobius"/>
    </source>
</evidence>
<keyword evidence="1" id="KW-1133">Transmembrane helix</keyword>
<organism evidence="2 3">
    <name type="scientific">Trichinella nativa</name>
    <dbReference type="NCBI Taxonomy" id="6335"/>
    <lineage>
        <taxon>Eukaryota</taxon>
        <taxon>Metazoa</taxon>
        <taxon>Ecdysozoa</taxon>
        <taxon>Nematoda</taxon>
        <taxon>Enoplea</taxon>
        <taxon>Dorylaimia</taxon>
        <taxon>Trichinellida</taxon>
        <taxon>Trichinellidae</taxon>
        <taxon>Trichinella</taxon>
    </lineage>
</organism>
<protein>
    <submittedName>
        <fullName evidence="2">Uncharacterized protein</fullName>
    </submittedName>
</protein>
<dbReference type="EMBL" id="LVZM01000740">
    <property type="protein sequence ID" value="OUC49577.1"/>
    <property type="molecule type" value="Genomic_DNA"/>
</dbReference>
<dbReference type="Proteomes" id="UP000243006">
    <property type="component" value="Unassembled WGS sequence"/>
</dbReference>
<reference evidence="2 3" key="1">
    <citation type="submission" date="2015-04" db="EMBL/GenBank/DDBJ databases">
        <title>Draft genome of the roundworm Trichinella nativa.</title>
        <authorList>
            <person name="Mitreva M."/>
        </authorList>
    </citation>
    <scope>NUCLEOTIDE SEQUENCE [LARGE SCALE GENOMIC DNA]</scope>
    <source>
        <strain evidence="2 3">ISS45</strain>
    </source>
</reference>
<sequence length="101" mass="11498">MIVVGYVVEMLMTQISVRASWQLSNMSHSTLLTVWKNSTTIRMNIVKISLLLLTCFADLGISIRLIYPPERFPFFDFAPLSDISSSCDFSHFEKVYTNVNG</sequence>
<gene>
    <name evidence="2" type="ORF">D917_05255</name>
</gene>
<dbReference type="AlphaFoldDB" id="A0A1Y3F0M8"/>
<proteinExistence type="predicted"/>
<comment type="caution">
    <text evidence="2">The sequence shown here is derived from an EMBL/GenBank/DDBJ whole genome shotgun (WGS) entry which is preliminary data.</text>
</comment>
<feature type="transmembrane region" description="Helical" evidence="1">
    <location>
        <begin position="45"/>
        <end position="67"/>
    </location>
</feature>